<feature type="compositionally biased region" description="Basic and acidic residues" evidence="1">
    <location>
        <begin position="357"/>
        <end position="368"/>
    </location>
</feature>
<feature type="compositionally biased region" description="Basic and acidic residues" evidence="1">
    <location>
        <begin position="168"/>
        <end position="201"/>
    </location>
</feature>
<feature type="compositionally biased region" description="Basic and acidic residues" evidence="1">
    <location>
        <begin position="260"/>
        <end position="274"/>
    </location>
</feature>
<name>A0ABD3N540_9STRA</name>
<comment type="caution">
    <text evidence="2">The sequence shown here is derived from an EMBL/GenBank/DDBJ whole genome shotgun (WGS) entry which is preliminary data.</text>
</comment>
<keyword evidence="3" id="KW-1185">Reference proteome</keyword>
<feature type="region of interest" description="Disordered" evidence="1">
    <location>
        <begin position="110"/>
        <end position="391"/>
    </location>
</feature>
<accession>A0ABD3N540</accession>
<dbReference type="AlphaFoldDB" id="A0ABD3N540"/>
<evidence type="ECO:0000313" key="3">
    <source>
        <dbReference type="Proteomes" id="UP001530400"/>
    </source>
</evidence>
<dbReference type="Proteomes" id="UP001530400">
    <property type="component" value="Unassembled WGS sequence"/>
</dbReference>
<evidence type="ECO:0000256" key="1">
    <source>
        <dbReference type="SAM" id="MobiDB-lite"/>
    </source>
</evidence>
<organism evidence="2 3">
    <name type="scientific">Cyclotella atomus</name>
    <dbReference type="NCBI Taxonomy" id="382360"/>
    <lineage>
        <taxon>Eukaryota</taxon>
        <taxon>Sar</taxon>
        <taxon>Stramenopiles</taxon>
        <taxon>Ochrophyta</taxon>
        <taxon>Bacillariophyta</taxon>
        <taxon>Coscinodiscophyceae</taxon>
        <taxon>Thalassiosirophycidae</taxon>
        <taxon>Stephanodiscales</taxon>
        <taxon>Stephanodiscaceae</taxon>
        <taxon>Cyclotella</taxon>
    </lineage>
</organism>
<sequence>MIRISPEPCRINEQNDSLPRETPRKLTASETSTLRSLLLKQLDVAGHPQAEEDAGDLLDYAFAMIANGKDVDYVVEELISMEMEVCDADKARKLGDALSAFFAGMAAAAVGSGGGETKPNALTASGALGSSRERGSGQQRTLHGAAFDRLRSQPPPQAMGRGRGNIRGSRDGGRGRGPEDFRGGRGLNDFRGRGRDNRDFRGGGGGPGGRDGRGSQTGGRRMGRGDVFQQYDQHQGRRDFGRGGRGGFRGGRDTQGGRFGGRDFQDNKRKRFDEQQSVQEVHNYNGGYDNSGRGFRGGRGRGRGPGRFNSDDTDFNSNNKPKTATEEAAAVSESPLVADSFGYSGRGRGRGRGSGRGGREERAGRDEVAEMVAAKTWKRPRTMDEGLSTSR</sequence>
<protein>
    <submittedName>
        <fullName evidence="2">Uncharacterized protein</fullName>
    </submittedName>
</protein>
<gene>
    <name evidence="2" type="ORF">ACHAWO_002487</name>
</gene>
<feature type="compositionally biased region" description="Gly residues" evidence="1">
    <location>
        <begin position="243"/>
        <end position="259"/>
    </location>
</feature>
<feature type="region of interest" description="Disordered" evidence="1">
    <location>
        <begin position="1"/>
        <end position="26"/>
    </location>
</feature>
<dbReference type="EMBL" id="JALLPJ020001297">
    <property type="protein sequence ID" value="KAL3770942.1"/>
    <property type="molecule type" value="Genomic_DNA"/>
</dbReference>
<proteinExistence type="predicted"/>
<evidence type="ECO:0000313" key="2">
    <source>
        <dbReference type="EMBL" id="KAL3770942.1"/>
    </source>
</evidence>
<reference evidence="2 3" key="1">
    <citation type="submission" date="2024-10" db="EMBL/GenBank/DDBJ databases">
        <title>Updated reference genomes for cyclostephanoid diatoms.</title>
        <authorList>
            <person name="Roberts W.R."/>
            <person name="Alverson A.J."/>
        </authorList>
    </citation>
    <scope>NUCLEOTIDE SEQUENCE [LARGE SCALE GENOMIC DNA]</scope>
    <source>
        <strain evidence="2 3">AJA010-31</strain>
    </source>
</reference>